<evidence type="ECO:0000256" key="7">
    <source>
        <dbReference type="ARBA" id="ARBA00022970"/>
    </source>
</evidence>
<keyword evidence="11" id="KW-1185">Reference proteome</keyword>
<dbReference type="PANTHER" id="PTHR43495">
    <property type="entry name" value="GABA PERMEASE"/>
    <property type="match status" value="1"/>
</dbReference>
<dbReference type="GO" id="GO:0005886">
    <property type="term" value="C:plasma membrane"/>
    <property type="evidence" value="ECO:0007669"/>
    <property type="project" value="UniProtKB-SubCell"/>
</dbReference>
<dbReference type="GO" id="GO:0055085">
    <property type="term" value="P:transmembrane transport"/>
    <property type="evidence" value="ECO:0007669"/>
    <property type="project" value="InterPro"/>
</dbReference>
<keyword evidence="9" id="KW-0472">Membrane</keyword>
<dbReference type="PIRSF" id="PIRSF006060">
    <property type="entry name" value="AA_transporter"/>
    <property type="match status" value="1"/>
</dbReference>
<keyword evidence="3" id="KW-0813">Transport</keyword>
<dbReference type="InterPro" id="IPR004841">
    <property type="entry name" value="AA-permease/SLC12A_dom"/>
</dbReference>
<dbReference type="Gene3D" id="1.20.1740.10">
    <property type="entry name" value="Amino acid/polyamine transporter I"/>
    <property type="match status" value="1"/>
</dbReference>
<dbReference type="GO" id="GO:0006865">
    <property type="term" value="P:amino acid transport"/>
    <property type="evidence" value="ECO:0007669"/>
    <property type="project" value="UniProtKB-KW"/>
</dbReference>
<dbReference type="OrthoDB" id="5297508at2"/>
<dbReference type="FunFam" id="1.20.1740.10:FF:000001">
    <property type="entry name" value="Amino acid permease"/>
    <property type="match status" value="1"/>
</dbReference>
<evidence type="ECO:0000256" key="6">
    <source>
        <dbReference type="ARBA" id="ARBA00022692"/>
    </source>
</evidence>
<evidence type="ECO:0000256" key="9">
    <source>
        <dbReference type="ARBA" id="ARBA00023136"/>
    </source>
</evidence>
<keyword evidence="7" id="KW-0029">Amino-acid transport</keyword>
<evidence type="ECO:0000256" key="8">
    <source>
        <dbReference type="ARBA" id="ARBA00022989"/>
    </source>
</evidence>
<gene>
    <name evidence="10" type="primary">proY</name>
    <name evidence="10" type="ORF">C3E79_10605</name>
</gene>
<evidence type="ECO:0000256" key="3">
    <source>
        <dbReference type="ARBA" id="ARBA00022448"/>
    </source>
</evidence>
<name>A0A2S0WGF6_9CORY</name>
<evidence type="ECO:0000256" key="1">
    <source>
        <dbReference type="ARBA" id="ARBA00004429"/>
    </source>
</evidence>
<evidence type="ECO:0000313" key="11">
    <source>
        <dbReference type="Proteomes" id="UP000244754"/>
    </source>
</evidence>
<keyword evidence="6" id="KW-0812">Transmembrane</keyword>
<dbReference type="PROSITE" id="PS00218">
    <property type="entry name" value="AMINO_ACID_PERMEASE_1"/>
    <property type="match status" value="1"/>
</dbReference>
<keyword evidence="5" id="KW-0997">Cell inner membrane</keyword>
<proteinExistence type="inferred from homology"/>
<evidence type="ECO:0000256" key="5">
    <source>
        <dbReference type="ARBA" id="ARBA00022519"/>
    </source>
</evidence>
<dbReference type="AlphaFoldDB" id="A0A2S0WGF6"/>
<keyword evidence="4" id="KW-1003">Cell membrane</keyword>
<dbReference type="InterPro" id="IPR004840">
    <property type="entry name" value="Amino_acid_permease_CS"/>
</dbReference>
<evidence type="ECO:0000313" key="10">
    <source>
        <dbReference type="EMBL" id="AWB84865.1"/>
    </source>
</evidence>
<dbReference type="Pfam" id="PF00324">
    <property type="entry name" value="AA_permease"/>
    <property type="match status" value="1"/>
</dbReference>
<evidence type="ECO:0000256" key="4">
    <source>
        <dbReference type="ARBA" id="ARBA00022475"/>
    </source>
</evidence>
<reference evidence="11" key="1">
    <citation type="submission" date="2018-01" db="EMBL/GenBank/DDBJ databases">
        <authorList>
            <person name="Li J."/>
        </authorList>
    </citation>
    <scope>NUCLEOTIDE SEQUENCE [LARGE SCALE GENOMIC DNA]</scope>
    <source>
        <strain evidence="11">2184</strain>
    </source>
</reference>
<comment type="similarity">
    <text evidence="2">Belongs to the amino acid-polyamine-organocation (APC) superfamily. Amino acid transporter (AAT) (TC 2.A.3.1) family.</text>
</comment>
<dbReference type="KEGG" id="clia:C3E79_10605"/>
<organism evidence="10 11">
    <name type="scientific">Corynebacterium liangguodongii</name>
    <dbReference type="NCBI Taxonomy" id="2079535"/>
    <lineage>
        <taxon>Bacteria</taxon>
        <taxon>Bacillati</taxon>
        <taxon>Actinomycetota</taxon>
        <taxon>Actinomycetes</taxon>
        <taxon>Mycobacteriales</taxon>
        <taxon>Corynebacteriaceae</taxon>
        <taxon>Corynebacterium</taxon>
    </lineage>
</organism>
<dbReference type="Proteomes" id="UP000244754">
    <property type="component" value="Chromosome"/>
</dbReference>
<keyword evidence="8" id="KW-1133">Transmembrane helix</keyword>
<evidence type="ECO:0000256" key="2">
    <source>
        <dbReference type="ARBA" id="ARBA00008583"/>
    </source>
</evidence>
<sequence length="474" mass="50164">MTTIQPSGTPVHTEGRGLTSRHLHFIALGSAIGTGLFYGSAGAIQAAGPSVLLVYLLGGAVVYFVLRALGEMAVRHPVRGSFAEYTRAHLGGAAGFLTGWMFAFEMVIVAMADLTAIGIYMGFWFPDVSRWVWIVVALLIVGAANVASTRVFGELEFWFTIVKVGAVVAMIAAGAAVLIFGLSNAETTGPANLINEGGFFPNGISGMAASFILVLFAFGGTEIIGVAGTEADEPSRAIPKAINTVPARILLFYVLAILIILMINPWHTITGEESPFVQIFTALGVNWAAALLNVIVITAALSAINADIFGAGRVLTGLANQRLAPQVMSKTVRGVPVMTTVILLAVLIVGVVLNAVIPESVFALIAALATFATIFVWAMILLAHLASRRRMTPSEAAELEYRVPFWPVGQYFALAFILFTFGVMAWQPDFRTPLAVGVVFSVACIAMYYATGRHKVEGVNNPVPGGYAPARDGA</sequence>
<dbReference type="EMBL" id="CP026948">
    <property type="protein sequence ID" value="AWB84865.1"/>
    <property type="molecule type" value="Genomic_DNA"/>
</dbReference>
<accession>A0A2S0WGF6</accession>
<protein>
    <submittedName>
        <fullName evidence="10">Proline-specific permease ProY</fullName>
    </submittedName>
</protein>
<comment type="subcellular location">
    <subcellularLocation>
        <location evidence="1">Cell inner membrane</location>
        <topology evidence="1">Multi-pass membrane protein</topology>
    </subcellularLocation>
</comment>
<dbReference type="RefSeq" id="WP_108404873.1">
    <property type="nucleotide sequence ID" value="NZ_CP026948.1"/>
</dbReference>
<dbReference type="PANTHER" id="PTHR43495:SF4">
    <property type="entry name" value="AROMATIC AMINO ACID TRANSPORT PROTEIN AROP"/>
    <property type="match status" value="1"/>
</dbReference>